<keyword evidence="2" id="KW-0813">Transport</keyword>
<feature type="transmembrane region" description="Helical" evidence="6">
    <location>
        <begin position="99"/>
        <end position="116"/>
    </location>
</feature>
<feature type="transmembrane region" description="Helical" evidence="6">
    <location>
        <begin position="255"/>
        <end position="279"/>
    </location>
</feature>
<sequence>MKSTLVMIALGAFVTTLDNTIVAAGAPSIARDLALDLPTLQWVSIGYMLPFAGLLPVAGTLVDRWGQAATLRAGLLAFGAGAVAGGLATTAWLVISARVLQGAAAAFLVPALLSLLRTNLDARRRAVGATVWTACLAVALALGPTLGGVLSEYLGWGWIFFVNLPFVAAMLMLLRRVATAGRDPATGRPAVLSMLVVTTGMVLVTAAVVELGEGGAVLPTVLGAAGAGFAIWFVLREKRARERLVPGELTGQRVFTGALIVQLLWGLGVSGVFFFTPLLHQESLGLGPGLAGLPLVVVAVAVVAATPLGPWAVPRFGPHRTVAAGLATVAAGLLVLAAVNHLPEVLPRLPGLVLIGAGSALTTPLTSYALEIVAERHAGTASGLLTASRELSSALGVALIGTVLTVVRTAKLEEGTASALASGYTAGLLTAAGLELLGALLALRLLRDRTGQSPSRGDKRGAPFLSSR</sequence>
<evidence type="ECO:0000313" key="9">
    <source>
        <dbReference type="Proteomes" id="UP000580861"/>
    </source>
</evidence>
<dbReference type="Gene3D" id="1.20.1720.10">
    <property type="entry name" value="Multidrug resistance protein D"/>
    <property type="match status" value="1"/>
</dbReference>
<name>A0A841AVV9_9PSEU</name>
<dbReference type="Pfam" id="PF07690">
    <property type="entry name" value="MFS_1"/>
    <property type="match status" value="1"/>
</dbReference>
<feature type="domain" description="Major facilitator superfamily (MFS) profile" evidence="7">
    <location>
        <begin position="4"/>
        <end position="450"/>
    </location>
</feature>
<feature type="transmembrane region" description="Helical" evidence="6">
    <location>
        <begin position="321"/>
        <end position="339"/>
    </location>
</feature>
<feature type="transmembrane region" description="Helical" evidence="6">
    <location>
        <begin position="128"/>
        <end position="150"/>
    </location>
</feature>
<keyword evidence="9" id="KW-1185">Reference proteome</keyword>
<comment type="caution">
    <text evidence="8">The sequence shown here is derived from an EMBL/GenBank/DDBJ whole genome shotgun (WGS) entry which is preliminary data.</text>
</comment>
<keyword evidence="5 6" id="KW-0472">Membrane</keyword>
<evidence type="ECO:0000256" key="1">
    <source>
        <dbReference type="ARBA" id="ARBA00004651"/>
    </source>
</evidence>
<feature type="transmembrane region" description="Helical" evidence="6">
    <location>
        <begin position="39"/>
        <end position="62"/>
    </location>
</feature>
<evidence type="ECO:0000313" key="8">
    <source>
        <dbReference type="EMBL" id="MBB5850248.1"/>
    </source>
</evidence>
<dbReference type="GO" id="GO:0005886">
    <property type="term" value="C:plasma membrane"/>
    <property type="evidence" value="ECO:0007669"/>
    <property type="project" value="UniProtKB-SubCell"/>
</dbReference>
<evidence type="ECO:0000259" key="7">
    <source>
        <dbReference type="PROSITE" id="PS50850"/>
    </source>
</evidence>
<gene>
    <name evidence="8" type="ORF">HDA45_000335</name>
</gene>
<dbReference type="PRINTS" id="PR01036">
    <property type="entry name" value="TCRTETB"/>
</dbReference>
<dbReference type="Gene3D" id="1.20.1250.20">
    <property type="entry name" value="MFS general substrate transporter like domains"/>
    <property type="match status" value="1"/>
</dbReference>
<feature type="transmembrane region" description="Helical" evidence="6">
    <location>
        <begin position="215"/>
        <end position="235"/>
    </location>
</feature>
<protein>
    <submittedName>
        <fullName evidence="8">MFS family permease</fullName>
    </submittedName>
</protein>
<feature type="transmembrane region" description="Helical" evidence="6">
    <location>
        <begin position="74"/>
        <end position="93"/>
    </location>
</feature>
<evidence type="ECO:0000256" key="5">
    <source>
        <dbReference type="ARBA" id="ARBA00023136"/>
    </source>
</evidence>
<dbReference type="CDD" id="cd17321">
    <property type="entry name" value="MFS_MMR_MDR_like"/>
    <property type="match status" value="1"/>
</dbReference>
<feature type="transmembrane region" description="Helical" evidence="6">
    <location>
        <begin position="422"/>
        <end position="446"/>
    </location>
</feature>
<feature type="transmembrane region" description="Helical" evidence="6">
    <location>
        <begin position="391"/>
        <end position="410"/>
    </location>
</feature>
<reference evidence="8 9" key="1">
    <citation type="submission" date="2020-08" db="EMBL/GenBank/DDBJ databases">
        <title>Sequencing the genomes of 1000 actinobacteria strains.</title>
        <authorList>
            <person name="Klenk H.-P."/>
        </authorList>
    </citation>
    <scope>NUCLEOTIDE SEQUENCE [LARGE SCALE GENOMIC DNA]</scope>
    <source>
        <strain evidence="8 9">DSM 45272</strain>
    </source>
</reference>
<dbReference type="InterPro" id="IPR036259">
    <property type="entry name" value="MFS_trans_sf"/>
</dbReference>
<feature type="transmembrane region" description="Helical" evidence="6">
    <location>
        <begin position="190"/>
        <end position="209"/>
    </location>
</feature>
<keyword evidence="4 6" id="KW-1133">Transmembrane helix</keyword>
<dbReference type="AlphaFoldDB" id="A0A841AVV9"/>
<proteinExistence type="predicted"/>
<dbReference type="PROSITE" id="PS50850">
    <property type="entry name" value="MFS"/>
    <property type="match status" value="1"/>
</dbReference>
<evidence type="ECO:0000256" key="6">
    <source>
        <dbReference type="SAM" id="Phobius"/>
    </source>
</evidence>
<feature type="transmembrane region" description="Helical" evidence="6">
    <location>
        <begin position="291"/>
        <end position="309"/>
    </location>
</feature>
<dbReference type="RefSeq" id="WP_184891529.1">
    <property type="nucleotide sequence ID" value="NZ_JACHMX010000001.1"/>
</dbReference>
<comment type="subcellular location">
    <subcellularLocation>
        <location evidence="1">Cell membrane</location>
        <topology evidence="1">Multi-pass membrane protein</topology>
    </subcellularLocation>
</comment>
<evidence type="ECO:0000256" key="4">
    <source>
        <dbReference type="ARBA" id="ARBA00022989"/>
    </source>
</evidence>
<dbReference type="PANTHER" id="PTHR42718">
    <property type="entry name" value="MAJOR FACILITATOR SUPERFAMILY MULTIDRUG TRANSPORTER MFSC"/>
    <property type="match status" value="1"/>
</dbReference>
<dbReference type="EMBL" id="JACHMX010000001">
    <property type="protein sequence ID" value="MBB5850248.1"/>
    <property type="molecule type" value="Genomic_DNA"/>
</dbReference>
<dbReference type="InterPro" id="IPR020846">
    <property type="entry name" value="MFS_dom"/>
</dbReference>
<feature type="transmembrane region" description="Helical" evidence="6">
    <location>
        <begin position="351"/>
        <end position="370"/>
    </location>
</feature>
<accession>A0A841AVV9</accession>
<dbReference type="InterPro" id="IPR011701">
    <property type="entry name" value="MFS"/>
</dbReference>
<evidence type="ECO:0000256" key="2">
    <source>
        <dbReference type="ARBA" id="ARBA00022448"/>
    </source>
</evidence>
<feature type="transmembrane region" description="Helical" evidence="6">
    <location>
        <begin position="156"/>
        <end position="178"/>
    </location>
</feature>
<dbReference type="SUPFAM" id="SSF103473">
    <property type="entry name" value="MFS general substrate transporter"/>
    <property type="match status" value="1"/>
</dbReference>
<dbReference type="GO" id="GO:0022857">
    <property type="term" value="F:transmembrane transporter activity"/>
    <property type="evidence" value="ECO:0007669"/>
    <property type="project" value="InterPro"/>
</dbReference>
<dbReference type="PANTHER" id="PTHR42718:SF9">
    <property type="entry name" value="MAJOR FACILITATOR SUPERFAMILY MULTIDRUG TRANSPORTER MFSC"/>
    <property type="match status" value="1"/>
</dbReference>
<evidence type="ECO:0000256" key="3">
    <source>
        <dbReference type="ARBA" id="ARBA00022692"/>
    </source>
</evidence>
<keyword evidence="3 6" id="KW-0812">Transmembrane</keyword>
<organism evidence="8 9">
    <name type="scientific">Amycolatopsis umgeniensis</name>
    <dbReference type="NCBI Taxonomy" id="336628"/>
    <lineage>
        <taxon>Bacteria</taxon>
        <taxon>Bacillati</taxon>
        <taxon>Actinomycetota</taxon>
        <taxon>Actinomycetes</taxon>
        <taxon>Pseudonocardiales</taxon>
        <taxon>Pseudonocardiaceae</taxon>
        <taxon>Amycolatopsis</taxon>
    </lineage>
</organism>
<dbReference type="Proteomes" id="UP000580861">
    <property type="component" value="Unassembled WGS sequence"/>
</dbReference>